<dbReference type="Pfam" id="PF06812">
    <property type="entry name" value="ImpA_N"/>
    <property type="match status" value="1"/>
</dbReference>
<dbReference type="OrthoDB" id="9771118at2"/>
<protein>
    <recommendedName>
        <fullName evidence="1">ImpA N-terminal domain-containing protein</fullName>
    </recommendedName>
</protein>
<dbReference type="InterPro" id="IPR010657">
    <property type="entry name" value="ImpA_N"/>
</dbReference>
<dbReference type="AlphaFoldDB" id="A0A1Y3P116"/>
<dbReference type="Proteomes" id="UP000195440">
    <property type="component" value="Unassembled WGS sequence"/>
</dbReference>
<comment type="caution">
    <text evidence="2">The sequence shown here is derived from an EMBL/GenBank/DDBJ whole genome shotgun (WGS) entry which is preliminary data.</text>
</comment>
<keyword evidence="3" id="KW-1185">Reference proteome</keyword>
<dbReference type="NCBIfam" id="TIGR03363">
    <property type="entry name" value="VI_chp_8"/>
    <property type="match status" value="1"/>
</dbReference>
<feature type="domain" description="ImpA N-terminal" evidence="1">
    <location>
        <begin position="17"/>
        <end position="138"/>
    </location>
</feature>
<dbReference type="EMBL" id="LOHF01000016">
    <property type="protein sequence ID" value="OUM72432.1"/>
    <property type="molecule type" value="Genomic_DNA"/>
</dbReference>
<proteinExistence type="predicted"/>
<dbReference type="PANTHER" id="PTHR37951">
    <property type="entry name" value="CYTOPLASMIC PROTEIN-RELATED"/>
    <property type="match status" value="1"/>
</dbReference>
<organism evidence="2 3">
    <name type="scientific">Pseudomonas caspiana</name>
    <dbReference type="NCBI Taxonomy" id="1451454"/>
    <lineage>
        <taxon>Bacteria</taxon>
        <taxon>Pseudomonadati</taxon>
        <taxon>Pseudomonadota</taxon>
        <taxon>Gammaproteobacteria</taxon>
        <taxon>Pseudomonadales</taxon>
        <taxon>Pseudomonadaceae</taxon>
        <taxon>Pseudomonas</taxon>
    </lineage>
</organism>
<name>A0A1Y3P116_9PSED</name>
<sequence length="342" mass="37137">MGGEMSFVKKSSALADAISDAQPCGVSVEYDADFLQLEQEVLGRPEVEYGSSVTQAVEPNWQSVMSLSLSLMGKSRDLRVAVHLTRAQLNVYGFAGIADGLELIQGLLDRQWRDVHPQLDPDDNNDPLQRINILLSLCDPVGMLRELRDAPLVSVRSLGKFSIRDIEIASGEMLAVSGPEKPTSAIIEAAFNEADQGELIGTEKCLSNALACTIRIEQLLTEKVGVARSIDLSPLSTLLHRAAESVRRHLVVNPGEGQVMQVAAGAGMYSPLQLGIANRDDVKNTLDRLCSYYMTHEPSSPVPLLLARARELVDKKFMELVQDLASDGLAQLKLISGTNSES</sequence>
<accession>A0A1Y3P116</accession>
<evidence type="ECO:0000313" key="3">
    <source>
        <dbReference type="Proteomes" id="UP000195440"/>
    </source>
</evidence>
<evidence type="ECO:0000259" key="1">
    <source>
        <dbReference type="Pfam" id="PF06812"/>
    </source>
</evidence>
<evidence type="ECO:0000313" key="2">
    <source>
        <dbReference type="EMBL" id="OUM72432.1"/>
    </source>
</evidence>
<reference evidence="2 3" key="1">
    <citation type="journal article" date="2017" name="Syst. Appl. Microbiol.">
        <title>Pseudomonas caspiana sp. nov., a citrus pathogen in the Pseudomonas syringae phylogenetic group.</title>
        <authorList>
            <person name="Busquets A."/>
            <person name="Gomila M."/>
            <person name="Beiki F."/>
            <person name="Mulet M."/>
            <person name="Rahimian H."/>
            <person name="Garcia-Valdes E."/>
            <person name="Lalucat J."/>
        </authorList>
    </citation>
    <scope>NUCLEOTIDE SEQUENCE [LARGE SCALE GENOMIC DNA]</scope>
    <source>
        <strain evidence="2 3">FBF102</strain>
    </source>
</reference>
<gene>
    <name evidence="2" type="ORF">AUC60_17815</name>
</gene>
<dbReference type="PANTHER" id="PTHR37951:SF1">
    <property type="entry name" value="TYPE VI SECRETION SYSTEM COMPONENT TSSA1"/>
    <property type="match status" value="1"/>
</dbReference>
<dbReference type="InterPro" id="IPR017740">
    <property type="entry name" value="TssA-like"/>
</dbReference>